<reference evidence="2 3" key="1">
    <citation type="submission" date="2020-05" db="EMBL/GenBank/DDBJ databases">
        <title>Genome Sequencing of Type Strains.</title>
        <authorList>
            <person name="Lemaire J.F."/>
            <person name="Inderbitzin P."/>
            <person name="Gregorio O.A."/>
            <person name="Collins S.B."/>
            <person name="Wespe N."/>
            <person name="Knight-Connoni V."/>
        </authorList>
    </citation>
    <scope>NUCLEOTIDE SEQUENCE [LARGE SCALE GENOMIC DNA]</scope>
    <source>
        <strain evidence="2 3">LMG 21957</strain>
    </source>
</reference>
<dbReference type="AlphaFoldDB" id="A0A7Y6BWF6"/>
<comment type="caution">
    <text evidence="2">The sequence shown here is derived from an EMBL/GenBank/DDBJ whole genome shotgun (WGS) entry which is preliminary data.</text>
</comment>
<proteinExistence type="predicted"/>
<sequence>MTDNTFVQGDLFGFLSPEEQTTLTTTTVENEKRKQRKNQLSMNKPTPKKENKTFETLEVNLETHIKYDGELTPITQYFSNEEIEQGIEDPEAKDGRRTINTEDLRLKLAEEYGEMSDRDYVTLTLFPNNLIIPQVHGRKRGASIGVFTSLKEAAADRKYNMYVASADGHVYHIRDGEVYSVCTKASYVPVCDQLHEGIQFKLPPIPYIILEDFISLCREYSKDQLEIYGEIYFHHVKGYHLSIPHQVVSSENVVPEKTEIDDAQMIKVMELHSHHTLEITPSEQDDNSEIGRCLYTIIGRLDCFFPKISCRVFVDGRYQLVDLNKVFTSAFPPATNAYDYRIQKESAL</sequence>
<evidence type="ECO:0000256" key="1">
    <source>
        <dbReference type="SAM" id="MobiDB-lite"/>
    </source>
</evidence>
<dbReference type="Proteomes" id="UP000526125">
    <property type="component" value="Unassembled WGS sequence"/>
</dbReference>
<dbReference type="EMBL" id="JABMCB010000176">
    <property type="protein sequence ID" value="NUU75736.1"/>
    <property type="molecule type" value="Genomic_DNA"/>
</dbReference>
<evidence type="ECO:0000313" key="2">
    <source>
        <dbReference type="EMBL" id="NUU75736.1"/>
    </source>
</evidence>
<evidence type="ECO:0008006" key="4">
    <source>
        <dbReference type="Google" id="ProtNLM"/>
    </source>
</evidence>
<dbReference type="RefSeq" id="WP_175395506.1">
    <property type="nucleotide sequence ID" value="NZ_JABMCB010000176.1"/>
</dbReference>
<feature type="region of interest" description="Disordered" evidence="1">
    <location>
        <begin position="23"/>
        <end position="50"/>
    </location>
</feature>
<evidence type="ECO:0000313" key="3">
    <source>
        <dbReference type="Proteomes" id="UP000526125"/>
    </source>
</evidence>
<protein>
    <recommendedName>
        <fullName evidence="4">JAB domain-containing protein</fullName>
    </recommendedName>
</protein>
<accession>A0A7Y6BWF6</accession>
<name>A0A7Y6BWF6_9BACL</name>
<organism evidence="2 3">
    <name type="scientific">Paenibacillus xylanilyticus</name>
    <dbReference type="NCBI Taxonomy" id="248903"/>
    <lineage>
        <taxon>Bacteria</taxon>
        <taxon>Bacillati</taxon>
        <taxon>Bacillota</taxon>
        <taxon>Bacilli</taxon>
        <taxon>Bacillales</taxon>
        <taxon>Paenibacillaceae</taxon>
        <taxon>Paenibacillus</taxon>
    </lineage>
</organism>
<gene>
    <name evidence="2" type="ORF">HP552_10900</name>
</gene>
<keyword evidence="3" id="KW-1185">Reference proteome</keyword>